<keyword evidence="3" id="KW-1185">Reference proteome</keyword>
<gene>
    <name evidence="2" type="ORF">GCM10017161_22810</name>
</gene>
<proteinExistence type="predicted"/>
<comment type="caution">
    <text evidence="2">The sequence shown here is derived from an EMBL/GenBank/DDBJ whole genome shotgun (WGS) entry which is preliminary data.</text>
</comment>
<accession>A0A919EKA0</accession>
<evidence type="ECO:0008006" key="4">
    <source>
        <dbReference type="Google" id="ProtNLM"/>
    </source>
</evidence>
<sequence length="423" mass="48998">MNLRKTFFFALVTLPPFQLMADEMNIIDTYQKRYSQLPFRETPFADIKGIFPISDKLAQGRKHYLLTYDNLDRVVEMQFLQDGKTVPLNINKNVVTNAPHIKITFSDNKEVRTFFDQFGQATQSNGAFKEVYSLNNKGERVALQFEDKAGNKITNNWGIYQYTWDIDAKGTVTEQRIDKNGQAAKIRPGFPFFCLKLHYDQRGFLAMMENFGKDCKTLTQNNVNAAQDKLTYNKHGFMYSWNVYDAQENRAKGNGPNVATGMMEHDSYGNTTREYYLDEFGNQIHNAYGWFDSIATYDNHGNMSARFNYDPDGNKARIESLGYSGYKLTYDKQGINRTSLSYYDQHDKPTMHLQRGYHSVQHFYNAQNQVIKIQFLDLQGKLTNRLDNGIAYIEYEYTAAGLKRINYDKKSKQINKKSDAQPT</sequence>
<reference evidence="2" key="1">
    <citation type="journal article" date="2014" name="Int. J. Syst. Evol. Microbiol.">
        <title>Complete genome sequence of Corynebacterium casei LMG S-19264T (=DSM 44701T), isolated from a smear-ripened cheese.</title>
        <authorList>
            <consortium name="US DOE Joint Genome Institute (JGI-PGF)"/>
            <person name="Walter F."/>
            <person name="Albersmeier A."/>
            <person name="Kalinowski J."/>
            <person name="Ruckert C."/>
        </authorList>
    </citation>
    <scope>NUCLEOTIDE SEQUENCE</scope>
    <source>
        <strain evidence="2">KCTC 42731</strain>
    </source>
</reference>
<name>A0A919EKA0_9GAMM</name>
<dbReference type="EMBL" id="BNCK01000004">
    <property type="protein sequence ID" value="GHF93729.1"/>
    <property type="molecule type" value="Genomic_DNA"/>
</dbReference>
<evidence type="ECO:0000313" key="3">
    <source>
        <dbReference type="Proteomes" id="UP000623842"/>
    </source>
</evidence>
<feature type="chain" id="PRO_5037322174" description="RHS repeat protein" evidence="1">
    <location>
        <begin position="22"/>
        <end position="423"/>
    </location>
</feature>
<organism evidence="2 3">
    <name type="scientific">Thalassotalea marina</name>
    <dbReference type="NCBI Taxonomy" id="1673741"/>
    <lineage>
        <taxon>Bacteria</taxon>
        <taxon>Pseudomonadati</taxon>
        <taxon>Pseudomonadota</taxon>
        <taxon>Gammaproteobacteria</taxon>
        <taxon>Alteromonadales</taxon>
        <taxon>Colwelliaceae</taxon>
        <taxon>Thalassotalea</taxon>
    </lineage>
</organism>
<evidence type="ECO:0000313" key="2">
    <source>
        <dbReference type="EMBL" id="GHF93729.1"/>
    </source>
</evidence>
<feature type="signal peptide" evidence="1">
    <location>
        <begin position="1"/>
        <end position="21"/>
    </location>
</feature>
<dbReference type="AlphaFoldDB" id="A0A919EKA0"/>
<reference evidence="2" key="2">
    <citation type="submission" date="2020-09" db="EMBL/GenBank/DDBJ databases">
        <authorList>
            <person name="Sun Q."/>
            <person name="Kim S."/>
        </authorList>
    </citation>
    <scope>NUCLEOTIDE SEQUENCE</scope>
    <source>
        <strain evidence="2">KCTC 42731</strain>
    </source>
</reference>
<dbReference type="RefSeq" id="WP_189770564.1">
    <property type="nucleotide sequence ID" value="NZ_BNCK01000004.1"/>
</dbReference>
<keyword evidence="1" id="KW-0732">Signal</keyword>
<protein>
    <recommendedName>
        <fullName evidence="4">RHS repeat protein</fullName>
    </recommendedName>
</protein>
<dbReference type="Proteomes" id="UP000623842">
    <property type="component" value="Unassembled WGS sequence"/>
</dbReference>
<evidence type="ECO:0000256" key="1">
    <source>
        <dbReference type="SAM" id="SignalP"/>
    </source>
</evidence>